<evidence type="ECO:0000313" key="4">
    <source>
        <dbReference type="Proteomes" id="UP000541421"/>
    </source>
</evidence>
<evidence type="ECO:0000256" key="1">
    <source>
        <dbReference type="SAM" id="Phobius"/>
    </source>
</evidence>
<dbReference type="Proteomes" id="UP000541421">
    <property type="component" value="Unassembled WGS sequence"/>
</dbReference>
<evidence type="ECO:0000259" key="2">
    <source>
        <dbReference type="Pfam" id="PF07331"/>
    </source>
</evidence>
<keyword evidence="1" id="KW-1133">Transmembrane helix</keyword>
<keyword evidence="4" id="KW-1185">Reference proteome</keyword>
<feature type="transmembrane region" description="Helical" evidence="1">
    <location>
        <begin position="12"/>
        <end position="30"/>
    </location>
</feature>
<feature type="transmembrane region" description="Helical" evidence="1">
    <location>
        <begin position="158"/>
        <end position="177"/>
    </location>
</feature>
<feature type="transmembrane region" description="Helical" evidence="1">
    <location>
        <begin position="80"/>
        <end position="110"/>
    </location>
</feature>
<protein>
    <submittedName>
        <fullName evidence="3">Tripartite tricarboxylate transporter TctB family protein</fullName>
    </submittedName>
</protein>
<proteinExistence type="predicted"/>
<feature type="transmembrane region" description="Helical" evidence="1">
    <location>
        <begin position="42"/>
        <end position="60"/>
    </location>
</feature>
<name>A0A7Y4LD87_9BURK</name>
<keyword evidence="1" id="KW-0812">Transmembrane</keyword>
<sequence length="183" mass="20073">MLVKNQQDFWSGLMFMALGAGFALIAQAKYSMGTAARMGPGYFPFILGVLLVILGAIVALSALRGEHNHEHDVRHFDWDILILVIGSISLFALMLNYVGIYLSIVILILFSSLASHEFSFKIAVFNAIFLILFAWLTFIKGLGLVFPTLPIPFAEWSSIAQVVIPLSIVAGLVVLVFKIKGSK</sequence>
<gene>
    <name evidence="3" type="ORF">HKX40_08110</name>
</gene>
<accession>A0A7Y4LD87</accession>
<dbReference type="Pfam" id="PF07331">
    <property type="entry name" value="TctB"/>
    <property type="match status" value="1"/>
</dbReference>
<keyword evidence="1" id="KW-0472">Membrane</keyword>
<comment type="caution">
    <text evidence="3">The sequence shown here is derived from an EMBL/GenBank/DDBJ whole genome shotgun (WGS) entry which is preliminary data.</text>
</comment>
<reference evidence="3 4" key="1">
    <citation type="submission" date="2020-05" db="EMBL/GenBank/DDBJ databases">
        <authorList>
            <person name="Niu N."/>
        </authorList>
    </citation>
    <scope>NUCLEOTIDE SEQUENCE [LARGE SCALE GENOMIC DNA]</scope>
    <source>
        <strain evidence="3 4">LMG10982</strain>
    </source>
</reference>
<dbReference type="EMBL" id="JABGBO010000008">
    <property type="protein sequence ID" value="NOL50096.1"/>
    <property type="molecule type" value="Genomic_DNA"/>
</dbReference>
<evidence type="ECO:0000313" key="3">
    <source>
        <dbReference type="EMBL" id="NOL50096.1"/>
    </source>
</evidence>
<dbReference type="InterPro" id="IPR009936">
    <property type="entry name" value="DUF1468"/>
</dbReference>
<dbReference type="AlphaFoldDB" id="A0A7Y4LD87"/>
<feature type="domain" description="DUF1468" evidence="2">
    <location>
        <begin position="10"/>
        <end position="147"/>
    </location>
</feature>
<feature type="transmembrane region" description="Helical" evidence="1">
    <location>
        <begin position="122"/>
        <end position="146"/>
    </location>
</feature>
<organism evidence="3 4">
    <name type="scientific">Pelistega europaea</name>
    <dbReference type="NCBI Taxonomy" id="106147"/>
    <lineage>
        <taxon>Bacteria</taxon>
        <taxon>Pseudomonadati</taxon>
        <taxon>Pseudomonadota</taxon>
        <taxon>Betaproteobacteria</taxon>
        <taxon>Burkholderiales</taxon>
        <taxon>Alcaligenaceae</taxon>
        <taxon>Pelistega</taxon>
    </lineage>
</organism>